<dbReference type="Gene3D" id="3.30.9.10">
    <property type="entry name" value="D-Amino Acid Oxidase, subunit A, domain 2"/>
    <property type="match status" value="1"/>
</dbReference>
<evidence type="ECO:0000259" key="2">
    <source>
        <dbReference type="Pfam" id="PF01266"/>
    </source>
</evidence>
<dbReference type="PANTHER" id="PTHR13847">
    <property type="entry name" value="SARCOSINE DEHYDROGENASE-RELATED"/>
    <property type="match status" value="1"/>
</dbReference>
<dbReference type="GO" id="GO:0005737">
    <property type="term" value="C:cytoplasm"/>
    <property type="evidence" value="ECO:0007669"/>
    <property type="project" value="TreeGrafter"/>
</dbReference>
<evidence type="ECO:0000313" key="3">
    <source>
        <dbReference type="EMBL" id="GAH38373.1"/>
    </source>
</evidence>
<protein>
    <recommendedName>
        <fullName evidence="2">FAD dependent oxidoreductase domain-containing protein</fullName>
    </recommendedName>
</protein>
<feature type="non-terminal residue" evidence="3">
    <location>
        <position position="1"/>
    </location>
</feature>
<gene>
    <name evidence="3" type="ORF">S03H2_16117</name>
</gene>
<dbReference type="PANTHER" id="PTHR13847:SF287">
    <property type="entry name" value="FAD-DEPENDENT OXIDOREDUCTASE DOMAIN-CONTAINING PROTEIN 1"/>
    <property type="match status" value="1"/>
</dbReference>
<dbReference type="Pfam" id="PF01266">
    <property type="entry name" value="DAO"/>
    <property type="match status" value="1"/>
</dbReference>
<dbReference type="InterPro" id="IPR006076">
    <property type="entry name" value="FAD-dep_OxRdtase"/>
</dbReference>
<dbReference type="InterPro" id="IPR036188">
    <property type="entry name" value="FAD/NAD-bd_sf"/>
</dbReference>
<dbReference type="EMBL" id="BARU01008221">
    <property type="protein sequence ID" value="GAH38373.1"/>
    <property type="molecule type" value="Genomic_DNA"/>
</dbReference>
<sequence>ACAAELNGARLRILVIDAGKVGCGTTGASMGHIVVMDDSEALLNLTAFSRELWLRLAKDSASACEYLPCGTLWVAADAEEMDVVYQKAKNYEEHDIAVEVLDHKSLYQYEPNLAQGLAGGLRVAGDCVIYPPNCAALLLQGIEVRENCNVCQISDNLVSLENGSEIHAEFIVNAAGAAAPKLTAELPVEPRKGHLVITARYPGFCQHQIVELGYLKSVQKMEKESVAFNIQPRPSGQYLIGSSREFAGWDDSINRNLVNRMLTRACDYMPALKEMLAIRTWFGYRPAPMLSCESKNGGDKLPIIGNWPKVKGLYIAAGHEGLGITTSLGTARLLAAEILGQSPPIDPAPYRPSRLFRENR</sequence>
<accession>X1GZB4</accession>
<proteinExistence type="predicted"/>
<dbReference type="Gene3D" id="3.50.50.60">
    <property type="entry name" value="FAD/NAD(P)-binding domain"/>
    <property type="match status" value="1"/>
</dbReference>
<dbReference type="GO" id="GO:0016491">
    <property type="term" value="F:oxidoreductase activity"/>
    <property type="evidence" value="ECO:0007669"/>
    <property type="project" value="UniProtKB-KW"/>
</dbReference>
<keyword evidence="1" id="KW-0560">Oxidoreductase</keyword>
<feature type="domain" description="FAD dependent oxidoreductase" evidence="2">
    <location>
        <begin position="1"/>
        <end position="336"/>
    </location>
</feature>
<comment type="caution">
    <text evidence="3">The sequence shown here is derived from an EMBL/GenBank/DDBJ whole genome shotgun (WGS) entry which is preliminary data.</text>
</comment>
<dbReference type="AlphaFoldDB" id="X1GZB4"/>
<dbReference type="SUPFAM" id="SSF51905">
    <property type="entry name" value="FAD/NAD(P)-binding domain"/>
    <property type="match status" value="1"/>
</dbReference>
<dbReference type="SUPFAM" id="SSF54373">
    <property type="entry name" value="FAD-linked reductases, C-terminal domain"/>
    <property type="match status" value="1"/>
</dbReference>
<reference evidence="3" key="1">
    <citation type="journal article" date="2014" name="Front. Microbiol.">
        <title>High frequency of phylogenetically diverse reductive dehalogenase-homologous genes in deep subseafloor sedimentary metagenomes.</title>
        <authorList>
            <person name="Kawai M."/>
            <person name="Futagami T."/>
            <person name="Toyoda A."/>
            <person name="Takaki Y."/>
            <person name="Nishi S."/>
            <person name="Hori S."/>
            <person name="Arai W."/>
            <person name="Tsubouchi T."/>
            <person name="Morono Y."/>
            <person name="Uchiyama I."/>
            <person name="Ito T."/>
            <person name="Fujiyama A."/>
            <person name="Inagaki F."/>
            <person name="Takami H."/>
        </authorList>
    </citation>
    <scope>NUCLEOTIDE SEQUENCE</scope>
    <source>
        <strain evidence="3">Expedition CK06-06</strain>
    </source>
</reference>
<evidence type="ECO:0000256" key="1">
    <source>
        <dbReference type="ARBA" id="ARBA00023002"/>
    </source>
</evidence>
<name>X1GZB4_9ZZZZ</name>
<organism evidence="3">
    <name type="scientific">marine sediment metagenome</name>
    <dbReference type="NCBI Taxonomy" id="412755"/>
    <lineage>
        <taxon>unclassified sequences</taxon>
        <taxon>metagenomes</taxon>
        <taxon>ecological metagenomes</taxon>
    </lineage>
</organism>